<dbReference type="OrthoDB" id="1682876at2759"/>
<dbReference type="PhylomeDB" id="A0A022RRT3"/>
<reference evidence="1 2" key="1">
    <citation type="journal article" date="2013" name="Proc. Natl. Acad. Sci. U.S.A.">
        <title>Fine-scale variation in meiotic recombination in Mimulus inferred from population shotgun sequencing.</title>
        <authorList>
            <person name="Hellsten U."/>
            <person name="Wright K.M."/>
            <person name="Jenkins J."/>
            <person name="Shu S."/>
            <person name="Yuan Y."/>
            <person name="Wessler S.R."/>
            <person name="Schmutz J."/>
            <person name="Willis J.H."/>
            <person name="Rokhsar D.S."/>
        </authorList>
    </citation>
    <scope>NUCLEOTIDE SEQUENCE [LARGE SCALE GENOMIC DNA]</scope>
    <source>
        <strain evidence="2">cv. DUN x IM62</strain>
    </source>
</reference>
<dbReference type="Proteomes" id="UP000030748">
    <property type="component" value="Unassembled WGS sequence"/>
</dbReference>
<sequence length="124" mass="14230">MAANRWVLIGRLKRAVKKIKFLLDYNVNRLKLASMIGGSPSKRRLSFNEKPGLIGCVEDPDPYEEPGSARSLHRTVSYPSEDDVDNRADAFITNFYKQLQFERQISLELRYYNRDNSFGSAISP</sequence>
<dbReference type="EMBL" id="KI630292">
    <property type="protein sequence ID" value="EYU42438.1"/>
    <property type="molecule type" value="Genomic_DNA"/>
</dbReference>
<evidence type="ECO:0000313" key="2">
    <source>
        <dbReference type="Proteomes" id="UP000030748"/>
    </source>
</evidence>
<dbReference type="Pfam" id="PF05553">
    <property type="entry name" value="DUF761"/>
    <property type="match status" value="1"/>
</dbReference>
<keyword evidence="2" id="KW-1185">Reference proteome</keyword>
<protein>
    <submittedName>
        <fullName evidence="1">Uncharacterized protein</fullName>
    </submittedName>
</protein>
<organism evidence="1 2">
    <name type="scientific">Erythranthe guttata</name>
    <name type="common">Yellow monkey flower</name>
    <name type="synonym">Mimulus guttatus</name>
    <dbReference type="NCBI Taxonomy" id="4155"/>
    <lineage>
        <taxon>Eukaryota</taxon>
        <taxon>Viridiplantae</taxon>
        <taxon>Streptophyta</taxon>
        <taxon>Embryophyta</taxon>
        <taxon>Tracheophyta</taxon>
        <taxon>Spermatophyta</taxon>
        <taxon>Magnoliopsida</taxon>
        <taxon>eudicotyledons</taxon>
        <taxon>Gunneridae</taxon>
        <taxon>Pentapetalae</taxon>
        <taxon>asterids</taxon>
        <taxon>lamiids</taxon>
        <taxon>Lamiales</taxon>
        <taxon>Phrymaceae</taxon>
        <taxon>Erythranthe</taxon>
    </lineage>
</organism>
<dbReference type="OMA" id="DASKWIA"/>
<gene>
    <name evidence="1" type="ORF">MIMGU_mgv1a016373mg</name>
</gene>
<dbReference type="eggNOG" id="ENOG502S4HE">
    <property type="taxonomic scope" value="Eukaryota"/>
</dbReference>
<accession>A0A022RRT3</accession>
<dbReference type="KEGG" id="egt:105952316"/>
<evidence type="ECO:0000313" key="1">
    <source>
        <dbReference type="EMBL" id="EYU42438.1"/>
    </source>
</evidence>
<dbReference type="AlphaFoldDB" id="A0A022RRT3"/>
<proteinExistence type="predicted"/>
<dbReference type="InterPro" id="IPR008480">
    <property type="entry name" value="DUF761_pln"/>
</dbReference>
<name>A0A022RRT3_ERYGU</name>